<name>A0ABT3HF33_9HYPH</name>
<dbReference type="RefSeq" id="WP_264602551.1">
    <property type="nucleotide sequence ID" value="NZ_JAOQNS010000010.1"/>
</dbReference>
<gene>
    <name evidence="1" type="ORF">M2319_003305</name>
</gene>
<keyword evidence="2" id="KW-1185">Reference proteome</keyword>
<dbReference type="Proteomes" id="UP001209755">
    <property type="component" value="Unassembled WGS sequence"/>
</dbReference>
<dbReference type="EMBL" id="JAOQNS010000010">
    <property type="protein sequence ID" value="MCW2308954.1"/>
    <property type="molecule type" value="Genomic_DNA"/>
</dbReference>
<reference evidence="2" key="1">
    <citation type="submission" date="2023-07" db="EMBL/GenBank/DDBJ databases">
        <title>Genome sequencing of Purple Non-Sulfur Bacteria from various extreme environments.</title>
        <authorList>
            <person name="Mayer M."/>
        </authorList>
    </citation>
    <scope>NUCLEOTIDE SEQUENCE [LARGE SCALE GENOMIC DNA]</scope>
    <source>
        <strain evidence="2">DSM 17935</strain>
    </source>
</reference>
<organism evidence="1 2">
    <name type="scientific">Rhodobium gokarnense</name>
    <dbReference type="NCBI Taxonomy" id="364296"/>
    <lineage>
        <taxon>Bacteria</taxon>
        <taxon>Pseudomonadati</taxon>
        <taxon>Pseudomonadota</taxon>
        <taxon>Alphaproteobacteria</taxon>
        <taxon>Hyphomicrobiales</taxon>
        <taxon>Rhodobiaceae</taxon>
        <taxon>Rhodobium</taxon>
    </lineage>
</organism>
<sequence length="274" mass="30299">MIGLAVVFGIASQALADDGIKWEKILDIPKGQGAPDGVRLDLLGIEIGDRFEDAKAKLERIVADLPDGAYGNIRVHTTRFKLPTGGGSFVETSYPSMIAAQIHRFPEHRTEEINVYMSAPSSGAQVYGILRAISYLDKTVEPKISELLPRLREKFGTDPLTPYNNHGSNSYFYVFDDGAPVKLSDNDILLTGCGYIKPQMAFTERDIEAINRKGNCDIALRVHVDYGLSDDHARTLAFSLFDAARSKANHQADFKFFDDYVNRLRQSGGQGPKL</sequence>
<protein>
    <submittedName>
        <fullName evidence="1">Uncharacterized protein</fullName>
    </submittedName>
</protein>
<proteinExistence type="predicted"/>
<comment type="caution">
    <text evidence="1">The sequence shown here is derived from an EMBL/GenBank/DDBJ whole genome shotgun (WGS) entry which is preliminary data.</text>
</comment>
<evidence type="ECO:0000313" key="1">
    <source>
        <dbReference type="EMBL" id="MCW2308954.1"/>
    </source>
</evidence>
<accession>A0ABT3HF33</accession>
<evidence type="ECO:0000313" key="2">
    <source>
        <dbReference type="Proteomes" id="UP001209755"/>
    </source>
</evidence>